<evidence type="ECO:0000313" key="1">
    <source>
        <dbReference type="EMBL" id="CAK9013635.1"/>
    </source>
</evidence>
<keyword evidence="2" id="KW-1185">Reference proteome</keyword>
<protein>
    <submittedName>
        <fullName evidence="1">Uncharacterized protein</fullName>
    </submittedName>
</protein>
<gene>
    <name evidence="1" type="ORF">CCMP2556_LOCUS11355</name>
</gene>
<reference evidence="1 2" key="1">
    <citation type="submission" date="2024-02" db="EMBL/GenBank/DDBJ databases">
        <authorList>
            <person name="Chen Y."/>
            <person name="Shah S."/>
            <person name="Dougan E. K."/>
            <person name="Thang M."/>
            <person name="Chan C."/>
        </authorList>
    </citation>
    <scope>NUCLEOTIDE SEQUENCE [LARGE SCALE GENOMIC DNA]</scope>
</reference>
<comment type="caution">
    <text evidence="1">The sequence shown here is derived from an EMBL/GenBank/DDBJ whole genome shotgun (WGS) entry which is preliminary data.</text>
</comment>
<name>A0ABP0JGT7_9DINO</name>
<organism evidence="1 2">
    <name type="scientific">Durusdinium trenchii</name>
    <dbReference type="NCBI Taxonomy" id="1381693"/>
    <lineage>
        <taxon>Eukaryota</taxon>
        <taxon>Sar</taxon>
        <taxon>Alveolata</taxon>
        <taxon>Dinophyceae</taxon>
        <taxon>Suessiales</taxon>
        <taxon>Symbiodiniaceae</taxon>
        <taxon>Durusdinium</taxon>
    </lineage>
</organism>
<evidence type="ECO:0000313" key="2">
    <source>
        <dbReference type="Proteomes" id="UP001642484"/>
    </source>
</evidence>
<dbReference type="EMBL" id="CAXAMN010005413">
    <property type="protein sequence ID" value="CAK9013635.1"/>
    <property type="molecule type" value="Genomic_DNA"/>
</dbReference>
<proteinExistence type="predicted"/>
<accession>A0ABP0JGT7</accession>
<sequence>MKASVIFKGSKSEIPEGSMVKIHEWTPYRHSTMIDYLGVRVQVLKSELEGVEPQLLPIQLSPEVQKWLLATQQTLQVKLPTLGDPSRLTDTFWVSADGGAPDP</sequence>
<dbReference type="Proteomes" id="UP001642484">
    <property type="component" value="Unassembled WGS sequence"/>
</dbReference>